<evidence type="ECO:0000313" key="2">
    <source>
        <dbReference type="EMBL" id="KZV35448.1"/>
    </source>
</evidence>
<evidence type="ECO:0000313" key="3">
    <source>
        <dbReference type="Proteomes" id="UP000250235"/>
    </source>
</evidence>
<sequence length="397" mass="43348">MGLDPAQRARVQRMNIRFIPITETSSDIASRGPTTIVAPESQFRTCPTDHDSIGYPRMSASGESSTTMHRPLHASGSHQIPPPDDPKTNQYNQDLGLIHSTNGNHLESPKEGSSIDHQENGIFTAPKQFLKEPLRSGEDDDMSGSKQPSKIIEPAAAETDKEIEPVATEDLSLAKSVATMTDSEDTEPLSKVLELTDKSKSDEESMSIEDILKQIPEEMMLPSVTVAEITRIKFGLGIEIPGVNEGDWYKASLPRIATSDKGKAPFVAKDEIKGHPARDMFNLICADIDFLIQLRENVIADVVSFFHYFSFSRLAVFGSVKDIVAKEEQISVHTDPDSLSTSSTSTSPMDFVADIPQLEQSPAASTQILMPTTAIPSTDFPESFAQLTASVTQLSIK</sequence>
<feature type="compositionally biased region" description="Basic and acidic residues" evidence="1">
    <location>
        <begin position="107"/>
        <end position="118"/>
    </location>
</feature>
<feature type="compositionally biased region" description="Polar residues" evidence="1">
    <location>
        <begin position="88"/>
        <end position="105"/>
    </location>
</feature>
<evidence type="ECO:0000256" key="1">
    <source>
        <dbReference type="SAM" id="MobiDB-lite"/>
    </source>
</evidence>
<gene>
    <name evidence="2" type="ORF">F511_30825</name>
</gene>
<feature type="region of interest" description="Disordered" evidence="1">
    <location>
        <begin position="44"/>
        <end position="118"/>
    </location>
</feature>
<accession>A0A2Z7BPA9</accession>
<organism evidence="2 3">
    <name type="scientific">Dorcoceras hygrometricum</name>
    <dbReference type="NCBI Taxonomy" id="472368"/>
    <lineage>
        <taxon>Eukaryota</taxon>
        <taxon>Viridiplantae</taxon>
        <taxon>Streptophyta</taxon>
        <taxon>Embryophyta</taxon>
        <taxon>Tracheophyta</taxon>
        <taxon>Spermatophyta</taxon>
        <taxon>Magnoliopsida</taxon>
        <taxon>eudicotyledons</taxon>
        <taxon>Gunneridae</taxon>
        <taxon>Pentapetalae</taxon>
        <taxon>asterids</taxon>
        <taxon>lamiids</taxon>
        <taxon>Lamiales</taxon>
        <taxon>Gesneriaceae</taxon>
        <taxon>Didymocarpoideae</taxon>
        <taxon>Trichosporeae</taxon>
        <taxon>Loxocarpinae</taxon>
        <taxon>Dorcoceras</taxon>
    </lineage>
</organism>
<name>A0A2Z7BPA9_9LAMI</name>
<reference evidence="2 3" key="1">
    <citation type="journal article" date="2015" name="Proc. Natl. Acad. Sci. U.S.A.">
        <title>The resurrection genome of Boea hygrometrica: A blueprint for survival of dehydration.</title>
        <authorList>
            <person name="Xiao L."/>
            <person name="Yang G."/>
            <person name="Zhang L."/>
            <person name="Yang X."/>
            <person name="Zhao S."/>
            <person name="Ji Z."/>
            <person name="Zhou Q."/>
            <person name="Hu M."/>
            <person name="Wang Y."/>
            <person name="Chen M."/>
            <person name="Xu Y."/>
            <person name="Jin H."/>
            <person name="Xiao X."/>
            <person name="Hu G."/>
            <person name="Bao F."/>
            <person name="Hu Y."/>
            <person name="Wan P."/>
            <person name="Li L."/>
            <person name="Deng X."/>
            <person name="Kuang T."/>
            <person name="Xiang C."/>
            <person name="Zhu J.K."/>
            <person name="Oliver M.J."/>
            <person name="He Y."/>
        </authorList>
    </citation>
    <scope>NUCLEOTIDE SEQUENCE [LARGE SCALE GENOMIC DNA]</scope>
    <source>
        <strain evidence="3">cv. XS01</strain>
    </source>
</reference>
<dbReference type="AlphaFoldDB" id="A0A2Z7BPA9"/>
<keyword evidence="3" id="KW-1185">Reference proteome</keyword>
<proteinExistence type="predicted"/>
<protein>
    <submittedName>
        <fullName evidence="2">Splicing factor 3B subunit 1-like</fullName>
    </submittedName>
</protein>
<dbReference type="Proteomes" id="UP000250235">
    <property type="component" value="Unassembled WGS sequence"/>
</dbReference>
<dbReference type="EMBL" id="KV004581">
    <property type="protein sequence ID" value="KZV35448.1"/>
    <property type="molecule type" value="Genomic_DNA"/>
</dbReference>